<protein>
    <submittedName>
        <fullName evidence="1">Uncharacterized protein</fullName>
    </submittedName>
</protein>
<evidence type="ECO:0000313" key="2">
    <source>
        <dbReference type="Proteomes" id="UP000663873"/>
    </source>
</evidence>
<gene>
    <name evidence="1" type="ORF">UJA718_LOCUS47493</name>
</gene>
<sequence>NIDENSTASNIQFDNLSSIIDEPTSSPTNAAFSEYLGIQAYLILHQL</sequence>
<feature type="non-terminal residue" evidence="1">
    <location>
        <position position="1"/>
    </location>
</feature>
<reference evidence="1" key="1">
    <citation type="submission" date="2021-02" db="EMBL/GenBank/DDBJ databases">
        <authorList>
            <person name="Nowell W R."/>
        </authorList>
    </citation>
    <scope>NUCLEOTIDE SEQUENCE</scope>
</reference>
<dbReference type="Proteomes" id="UP000663873">
    <property type="component" value="Unassembled WGS sequence"/>
</dbReference>
<keyword evidence="2" id="KW-1185">Reference proteome</keyword>
<organism evidence="1 2">
    <name type="scientific">Rotaria socialis</name>
    <dbReference type="NCBI Taxonomy" id="392032"/>
    <lineage>
        <taxon>Eukaryota</taxon>
        <taxon>Metazoa</taxon>
        <taxon>Spiralia</taxon>
        <taxon>Gnathifera</taxon>
        <taxon>Rotifera</taxon>
        <taxon>Eurotatoria</taxon>
        <taxon>Bdelloidea</taxon>
        <taxon>Philodinida</taxon>
        <taxon>Philodinidae</taxon>
        <taxon>Rotaria</taxon>
    </lineage>
</organism>
<dbReference type="EMBL" id="CAJOBP010090382">
    <property type="protein sequence ID" value="CAF4945317.1"/>
    <property type="molecule type" value="Genomic_DNA"/>
</dbReference>
<dbReference type="AlphaFoldDB" id="A0A821XQC6"/>
<accession>A0A821XQC6</accession>
<proteinExistence type="predicted"/>
<evidence type="ECO:0000313" key="1">
    <source>
        <dbReference type="EMBL" id="CAF4945317.1"/>
    </source>
</evidence>
<comment type="caution">
    <text evidence="1">The sequence shown here is derived from an EMBL/GenBank/DDBJ whole genome shotgun (WGS) entry which is preliminary data.</text>
</comment>
<name>A0A821XQC6_9BILA</name>